<gene>
    <name evidence="4" type="ORF">V6N11_021414</name>
</gene>
<evidence type="ECO:0000256" key="1">
    <source>
        <dbReference type="ARBA" id="ARBA00023054"/>
    </source>
</evidence>
<dbReference type="EMBL" id="JBBPBN010000482">
    <property type="protein sequence ID" value="KAK8485711.1"/>
    <property type="molecule type" value="Genomic_DNA"/>
</dbReference>
<reference evidence="4 5" key="1">
    <citation type="journal article" date="2024" name="G3 (Bethesda)">
        <title>Genome assembly of Hibiscus sabdariffa L. provides insights into metabolisms of medicinal natural products.</title>
        <authorList>
            <person name="Kim T."/>
        </authorList>
    </citation>
    <scope>NUCLEOTIDE SEQUENCE [LARGE SCALE GENOMIC DNA]</scope>
    <source>
        <strain evidence="4">TK-2024</strain>
        <tissue evidence="4">Old leaves</tissue>
    </source>
</reference>
<feature type="compositionally biased region" description="Basic and acidic residues" evidence="2">
    <location>
        <begin position="554"/>
        <end position="564"/>
    </location>
</feature>
<evidence type="ECO:0000313" key="4">
    <source>
        <dbReference type="EMBL" id="KAK8485711.1"/>
    </source>
</evidence>
<dbReference type="Pfam" id="PF24918">
    <property type="entry name" value="NET2A_C"/>
    <property type="match status" value="1"/>
</dbReference>
<sequence length="963" mass="110652">MLQRAASNAYSWWWASHIRTKQSKWLEHNLQDMEVKVKSVLKLIEEDGDSFAKRAEMYYKNRPELIQFVEESYRAYRALAERYDHLSTDLQNANNTIASVCPDQLQFSMDHDDEYGSPSFLNISQENLKGNIPMVPKLPVNDFKGLITPDAEKMQHKKSKKDATIVVAKSGLMKAEGIGEINELHKQILVLQTEKEFAKSHYESGLAKYWEIDNEITQMQEKICSLEVEFGEGRAIEDKEARNVMVATALKSCKETLVRLQEKQERSVMETKVEQKRIEDAREKLVVLKNKFVLNESEVENPLVGEDECEGTKKRKDTKSLVDKFEVGLVESLSVAEMEDKIDELVNKVLNFEPAVSSQSALIERLRVETGELQSHIRDLDVDKCRLIGENNYLMNKLREMEEKLRWIQDLNQCVEDQNNDLQTRFTEAHYNIDRLSERMHNVKIDEVESSENKINDCHKMLKKVNTGQEFEVADASKWENSPTEVKSISKLKTVEQKGRNQHTSDGCKILQSTKPETDEILPSVKPETDVVSDSSQKEEDTLASANESSVIHETSKPSEKSEDWTTAQASLMTGRTLGEVKSKEHKRGTKDEPDWKQLFLEGMENREKNLLMEYTTMLRNYKNTKKKLMEVETNNQNSLSDIMLQLKELESSNAMKDEEIISLRRELNLSQTGLSQSNNVDQYAEPRISTEKSTMVGTSLVSPSKEEVKEDAGVILSNQYQPLSEIEEKFRMNIDELLNEDLDVWFRFSAAVQEVSKFENGMKDLQAKILILDERQKQDGNAAVKSSLISDVQPLNKHLTEVQTELNSWVKRSLLLKDELKNRFSSLCNIEEEITKELKENAADDEFRFTSYQAVKFQREILNMKQENNKVAEELQAGLDDARTLQLEVERTLAKLTADWELSGSKINRSGQQQDSDTQNRVPLWTFIFGSKPKKQKTSIFACVHPALHRKYTGLKSVYSSK</sequence>
<dbReference type="Proteomes" id="UP001396334">
    <property type="component" value="Unassembled WGS sequence"/>
</dbReference>
<feature type="region of interest" description="Disordered" evidence="2">
    <location>
        <begin position="494"/>
        <end position="566"/>
    </location>
</feature>
<dbReference type="InterPro" id="IPR056889">
    <property type="entry name" value="NET2A-D/KIP1-like_C"/>
</dbReference>
<evidence type="ECO:0000313" key="5">
    <source>
        <dbReference type="Proteomes" id="UP001396334"/>
    </source>
</evidence>
<dbReference type="Pfam" id="PF25014">
    <property type="entry name" value="NET2A"/>
    <property type="match status" value="1"/>
</dbReference>
<name>A0ABR1ZYA1_9ROSI</name>
<keyword evidence="1" id="KW-0175">Coiled coil</keyword>
<evidence type="ECO:0000259" key="3">
    <source>
        <dbReference type="PROSITE" id="PS51774"/>
    </source>
</evidence>
<organism evidence="4 5">
    <name type="scientific">Hibiscus sabdariffa</name>
    <name type="common">roselle</name>
    <dbReference type="NCBI Taxonomy" id="183260"/>
    <lineage>
        <taxon>Eukaryota</taxon>
        <taxon>Viridiplantae</taxon>
        <taxon>Streptophyta</taxon>
        <taxon>Embryophyta</taxon>
        <taxon>Tracheophyta</taxon>
        <taxon>Spermatophyta</taxon>
        <taxon>Magnoliopsida</taxon>
        <taxon>eudicotyledons</taxon>
        <taxon>Gunneridae</taxon>
        <taxon>Pentapetalae</taxon>
        <taxon>rosids</taxon>
        <taxon>malvids</taxon>
        <taxon>Malvales</taxon>
        <taxon>Malvaceae</taxon>
        <taxon>Malvoideae</taxon>
        <taxon>Hibiscus</taxon>
    </lineage>
</organism>
<keyword evidence="5" id="KW-1185">Reference proteome</keyword>
<proteinExistence type="predicted"/>
<dbReference type="InterPro" id="IPR056888">
    <property type="entry name" value="NET2A-D/KIP1-like_dom"/>
</dbReference>
<dbReference type="Pfam" id="PF07765">
    <property type="entry name" value="KIP1"/>
    <property type="match status" value="1"/>
</dbReference>
<dbReference type="PROSITE" id="PS51774">
    <property type="entry name" value="NAB"/>
    <property type="match status" value="1"/>
</dbReference>
<feature type="region of interest" description="Disordered" evidence="2">
    <location>
        <begin position="572"/>
        <end position="591"/>
    </location>
</feature>
<accession>A0ABR1ZYA1</accession>
<protein>
    <recommendedName>
        <fullName evidence="3">NAB domain-containing protein</fullName>
    </recommendedName>
</protein>
<dbReference type="PANTHER" id="PTHR31631">
    <property type="entry name" value="PROTEIN NETWORKED 2D"/>
    <property type="match status" value="1"/>
</dbReference>
<evidence type="ECO:0000256" key="2">
    <source>
        <dbReference type="SAM" id="MobiDB-lite"/>
    </source>
</evidence>
<feature type="compositionally biased region" description="Polar residues" evidence="2">
    <location>
        <begin position="544"/>
        <end position="553"/>
    </location>
</feature>
<feature type="domain" description="NAB" evidence="3">
    <location>
        <begin position="10"/>
        <end position="90"/>
    </location>
</feature>
<dbReference type="PANTHER" id="PTHR31631:SF0">
    <property type="entry name" value="PROTEIN NETWORKED 2D"/>
    <property type="match status" value="1"/>
</dbReference>
<dbReference type="InterPro" id="IPR011684">
    <property type="entry name" value="NAB"/>
</dbReference>
<comment type="caution">
    <text evidence="4">The sequence shown here is derived from an EMBL/GenBank/DDBJ whole genome shotgun (WGS) entry which is preliminary data.</text>
</comment>